<keyword evidence="2" id="KW-1185">Reference proteome</keyword>
<dbReference type="Proteomes" id="UP001162131">
    <property type="component" value="Unassembled WGS sequence"/>
</dbReference>
<protein>
    <recommendedName>
        <fullName evidence="3">Transposase</fullName>
    </recommendedName>
</protein>
<evidence type="ECO:0008006" key="3">
    <source>
        <dbReference type="Google" id="ProtNLM"/>
    </source>
</evidence>
<reference evidence="1" key="1">
    <citation type="submission" date="2021-09" db="EMBL/GenBank/DDBJ databases">
        <authorList>
            <consortium name="AG Swart"/>
            <person name="Singh M."/>
            <person name="Singh A."/>
            <person name="Seah K."/>
            <person name="Emmerich C."/>
        </authorList>
    </citation>
    <scope>NUCLEOTIDE SEQUENCE</scope>
    <source>
        <strain evidence="1">ATCC30299</strain>
    </source>
</reference>
<name>A0AAU9JMQ1_9CILI</name>
<dbReference type="AlphaFoldDB" id="A0AAU9JMQ1"/>
<comment type="caution">
    <text evidence="1">The sequence shown here is derived from an EMBL/GenBank/DDBJ whole genome shotgun (WGS) entry which is preliminary data.</text>
</comment>
<sequence length="254" mass="29345">METIQTESKKAPMQIISTSISMRNQLKKFKKHKRNYKIKLEDKMRIINSIILINLPRMQKLEKSLECLHAQWKESLQNIGKGNSIEDGRSDKPLKLSSAASLALTEACLNGDPTISIPERVEKLNKQLVDERVTCKQAYKCMKKLGYTFKKCWEHPINRVSNINLIKRQNVAFRYLEILERNNEIINIDEFHIDNSSRSHGWSKKGQKCISFKKPNYRNYTVILAVSSSNGIIAWRAIEGGNNRHTHLIALLQI</sequence>
<proteinExistence type="predicted"/>
<accession>A0AAU9JMQ1</accession>
<dbReference type="EMBL" id="CAJZBQ010000039">
    <property type="protein sequence ID" value="CAG9325776.1"/>
    <property type="molecule type" value="Genomic_DNA"/>
</dbReference>
<evidence type="ECO:0000313" key="2">
    <source>
        <dbReference type="Proteomes" id="UP001162131"/>
    </source>
</evidence>
<evidence type="ECO:0000313" key="1">
    <source>
        <dbReference type="EMBL" id="CAG9325776.1"/>
    </source>
</evidence>
<organism evidence="1 2">
    <name type="scientific">Blepharisma stoltei</name>
    <dbReference type="NCBI Taxonomy" id="1481888"/>
    <lineage>
        <taxon>Eukaryota</taxon>
        <taxon>Sar</taxon>
        <taxon>Alveolata</taxon>
        <taxon>Ciliophora</taxon>
        <taxon>Postciliodesmatophora</taxon>
        <taxon>Heterotrichea</taxon>
        <taxon>Heterotrichida</taxon>
        <taxon>Blepharismidae</taxon>
        <taxon>Blepharisma</taxon>
    </lineage>
</organism>
<gene>
    <name evidence="1" type="ORF">BSTOLATCC_MIC39827</name>
</gene>